<evidence type="ECO:0008006" key="27">
    <source>
        <dbReference type="Google" id="ProtNLM"/>
    </source>
</evidence>
<comment type="subcellular location">
    <subcellularLocation>
        <location evidence="1">Cytoplasm</location>
        <location evidence="1">Cytoskeleton</location>
        <location evidence="1">Cilium axoneme</location>
    </subcellularLocation>
</comment>
<evidence type="ECO:0000259" key="15">
    <source>
        <dbReference type="Pfam" id="PF03028"/>
    </source>
</evidence>
<evidence type="ECO:0000259" key="21">
    <source>
        <dbReference type="Pfam" id="PF17852"/>
    </source>
</evidence>
<dbReference type="InterPro" id="IPR041658">
    <property type="entry name" value="AAA_lid_11"/>
</dbReference>
<feature type="domain" description="Dynein heavy chain 3 AAA+ lid" evidence="22">
    <location>
        <begin position="1833"/>
        <end position="1922"/>
    </location>
</feature>
<feature type="domain" description="Dynein heavy chain ATP-binding dynein motor region" evidence="20">
    <location>
        <begin position="2688"/>
        <end position="2913"/>
    </location>
</feature>
<keyword evidence="4" id="KW-0493">Microtubule</keyword>
<evidence type="ECO:0000256" key="8">
    <source>
        <dbReference type="ARBA" id="ARBA00023017"/>
    </source>
</evidence>
<dbReference type="Pfam" id="PF18198">
    <property type="entry name" value="AAA_lid_11"/>
    <property type="match status" value="1"/>
</dbReference>
<dbReference type="Pfam" id="PF08393">
    <property type="entry name" value="DHC_N2"/>
    <property type="match status" value="1"/>
</dbReference>
<keyword evidence="13" id="KW-0966">Cell projection</keyword>
<dbReference type="Gene3D" id="1.10.8.720">
    <property type="entry name" value="Region D6 of dynein motor"/>
    <property type="match status" value="1"/>
</dbReference>
<keyword evidence="26" id="KW-1185">Reference proteome</keyword>
<feature type="domain" description="Dynein heavy chain AAA module D4" evidence="19">
    <location>
        <begin position="1985"/>
        <end position="2174"/>
    </location>
</feature>
<dbReference type="Gene3D" id="3.20.180.20">
    <property type="entry name" value="Dynein heavy chain, N-terminal domain 2"/>
    <property type="match status" value="1"/>
</dbReference>
<dbReference type="InterPro" id="IPR024317">
    <property type="entry name" value="Dynein_heavy_chain_D4_dom"/>
</dbReference>
<dbReference type="InterPro" id="IPR013602">
    <property type="entry name" value="Dynein_heavy_linker"/>
</dbReference>
<dbReference type="InterPro" id="IPR026983">
    <property type="entry name" value="DHC"/>
</dbReference>
<dbReference type="InterPro" id="IPR027417">
    <property type="entry name" value="P-loop_NTPase"/>
</dbReference>
<feature type="domain" description="Dynein heavy chain AAA module D4" evidence="19">
    <location>
        <begin position="2215"/>
        <end position="2299"/>
    </location>
</feature>
<dbReference type="FunFam" id="1.20.920.30:FF:000002">
    <property type="entry name" value="Dynein axonemal heavy chain 3"/>
    <property type="match status" value="1"/>
</dbReference>
<dbReference type="FunFam" id="3.40.50.300:FF:000153">
    <property type="entry name" value="Dynein axonemal heavy chain 1"/>
    <property type="match status" value="1"/>
</dbReference>
<evidence type="ECO:0000256" key="6">
    <source>
        <dbReference type="ARBA" id="ARBA00022741"/>
    </source>
</evidence>
<feature type="coiled-coil region" evidence="14">
    <location>
        <begin position="2347"/>
        <end position="2377"/>
    </location>
</feature>
<dbReference type="InterPro" id="IPR041589">
    <property type="entry name" value="DNAH3_AAA_lid_1"/>
</dbReference>
<dbReference type="Gene3D" id="3.10.490.20">
    <property type="match status" value="1"/>
</dbReference>
<evidence type="ECO:0000256" key="2">
    <source>
        <dbReference type="ARBA" id="ARBA00008887"/>
    </source>
</evidence>
<comment type="similarity">
    <text evidence="2">Belongs to the dynein heavy chain family.</text>
</comment>
<dbReference type="InterPro" id="IPR035699">
    <property type="entry name" value="AAA_6"/>
</dbReference>
<dbReference type="GO" id="GO:0045505">
    <property type="term" value="F:dynein intermediate chain binding"/>
    <property type="evidence" value="ECO:0007669"/>
    <property type="project" value="InterPro"/>
</dbReference>
<keyword evidence="5" id="KW-0677">Repeat</keyword>
<dbReference type="PANTHER" id="PTHR22878:SF70">
    <property type="entry name" value="DYNEIN HEAVY CHAIN 2, AXONEMAL"/>
    <property type="match status" value="1"/>
</dbReference>
<dbReference type="Gene3D" id="1.20.140.100">
    <property type="entry name" value="Dynein heavy chain, N-terminal domain 2"/>
    <property type="match status" value="1"/>
</dbReference>
<evidence type="ECO:0000256" key="14">
    <source>
        <dbReference type="SAM" id="Coils"/>
    </source>
</evidence>
<evidence type="ECO:0000259" key="24">
    <source>
        <dbReference type="Pfam" id="PF18199"/>
    </source>
</evidence>
<dbReference type="GO" id="GO:0031514">
    <property type="term" value="C:motile cilium"/>
    <property type="evidence" value="ECO:0007669"/>
    <property type="project" value="UniProtKB-ARBA"/>
</dbReference>
<dbReference type="Gene3D" id="1.10.8.1220">
    <property type="match status" value="1"/>
</dbReference>
<dbReference type="FunFam" id="3.40.50.300:FF:000063">
    <property type="entry name" value="dynein heavy chain 6, axonemal"/>
    <property type="match status" value="1"/>
</dbReference>
<dbReference type="PANTHER" id="PTHR22878">
    <property type="entry name" value="DYNEIN HEAVY CHAIN 6, AXONEMAL-LIKE-RELATED"/>
    <property type="match status" value="1"/>
</dbReference>
<evidence type="ECO:0000313" key="25">
    <source>
        <dbReference type="EMBL" id="CAH0382941.1"/>
    </source>
</evidence>
<evidence type="ECO:0000313" key="26">
    <source>
        <dbReference type="Proteomes" id="UP001152759"/>
    </source>
</evidence>
<feature type="coiled-coil region" evidence="14">
    <location>
        <begin position="2558"/>
        <end position="2606"/>
    </location>
</feature>
<dbReference type="Gene3D" id="1.20.1270.280">
    <property type="match status" value="1"/>
</dbReference>
<name>A0A9P0A2C6_BEMTA</name>
<dbReference type="InterPro" id="IPR041228">
    <property type="entry name" value="Dynein_C"/>
</dbReference>
<dbReference type="FunFam" id="1.10.8.1220:FF:000001">
    <property type="entry name" value="Dynein axonemal heavy chain 5"/>
    <property type="match status" value="1"/>
</dbReference>
<dbReference type="Pfam" id="PF03028">
    <property type="entry name" value="Dynein_heavy"/>
    <property type="match status" value="1"/>
</dbReference>
<dbReference type="GO" id="GO:0030286">
    <property type="term" value="C:dynein complex"/>
    <property type="evidence" value="ECO:0007669"/>
    <property type="project" value="UniProtKB-KW"/>
</dbReference>
<dbReference type="InterPro" id="IPR035706">
    <property type="entry name" value="AAA_9"/>
</dbReference>
<feature type="domain" description="Dynein heavy chain hydrolytic ATP-binding dynein motor region" evidence="17">
    <location>
        <begin position="980"/>
        <end position="1312"/>
    </location>
</feature>
<gene>
    <name evidence="25" type="ORF">BEMITA_LOCUS2430</name>
</gene>
<protein>
    <recommendedName>
        <fullName evidence="27">Dynein heavy chain</fullName>
    </recommendedName>
</protein>
<sequence>MLNGILWDQRISRENKRRIYNIVVKIILTYLWNEVWQLKKQIQDIDGMTQLIQRTLHHINDVMSDPWSVPTLQFDAVFSRKIPAMEPSAEEVRRRFGEITDHVKRMMSSLPVMETWFSLPSAASYIELGSETAFDGSTQETLNCHLDKYLTILTSHINEVGSDFIHLMSEQQENEIYWFLEEDREYKYLFQKVDYFQSLRRRILKIVKVEYFDFGRLNQEKMIDSLLETADAYIKRVLNEIIYKQLGDNFEICDEFNKLSKRALAVPSTTEELIAVEEYMIFVESKYLDQLTEKILYITQFGTDLMEATSLSAEHLQASQETINWLYRIKPIMDECIILIEKVKYDFESRLREKTEKLNKDLEDVCPSLEFLNNLDDSTKIYEYVLFIKTFLRKIEQFDSVVQWINKEEMLFKYPLSTYPDLDELKSIVHPLAKLIFLSNKWFRTKKLWMDGSFDKLVKHEVEETMTSFHKNYLALQQMYKAKCKQQANDNNPKRFKGVVDDPDFSNWPAPLKIISQTIDSIKDFQQHIPVISILGNPALRDRHWTEMSNLIGLNLRPSAGTTLRKVSKLDLKNFLPKFEVVSISATKELELQQKLEEVKNEWMDVHFTTELHPTSGIIMLSNIEEIQTLIDDHIIRTLSIRRSAFIQPIKENAREWFETLTEMTEVLELWTLLEERWLYFLNLFNSQMIATEVPKIYSLYHDVNKTLHNLTSSIEKEGKVLKTVGQRDVRWTIKKSYDRLETVSLHLHDFIDKKRLCFPRFYFLSNPEVMDILSEFANPSRVQPFLLKCFAGINSLGFNSESEIVSMSSVHGETIQFSNKISVPPMSPVEKWLAEVEQEMKLTMDFEIRKCLSINETEADLFLLIENRPSQVLLCIWHINWTSEVQKCLKRANYHFLQNHIAAAQTKLDESINLIASNLTSGQRHTLEALMVLQSHCLQVMRSFTPEDMSEINFKWLSQPRYLWKDSVKFQMMSALLPYSYEYLGEVSRLVITPLTTRCFVTLVNAFQLHLFGSIEGPTATGKTETVKDLCEMLAVLCATFNCSNFLHYSVIGKVLYSSLFFKGLAFTGAWVCFDDFDRIEVGVLSVVAQQLISISQAIQNNAELFIFEGTEIRLNNSCYVCIVMNPKYESVSILPDNLKALFRNIAMIKPDVHLVAEVMLQCFGFIDVKNLSSKLVIAYERFHTLLSRQSHYNFGLGAIRFNLMHARDLKIEHPVEKESLILARSVAEINIPKLHSSDVDLFHEVLQSVFPEHTRSMEEHNIFEESVIEVCKKKNLQAHKCLISKMKEIMDMLNITPGVLLVGESFCGKTTILQVLIEVLHQTTQIDYSFINPKSVTIESLYGEFNRKKNVWVDGIFSSIFRKYAADESDAKRKWIIFDGPVDPIWVENIKSVLDPTETLSLSSGENIRMSDSMSFLFETTTLKEASPGTIARCNVIYVDPTALSWQHVVDSWMACLPKEWINFRAVFVTMFNWLIPPCLSFVETSCTKVLRVTNNKIVKSLTQFVKMLLSDALDENDQNFTHFLIWIQAVFLYAGHWSFGGTLNSDSRLIFDEFYKNLWRGDDENNLMPATEELEKIEIVIPVDGSLFDYYYQFKAKGSWKYWPEFVRNFKIDESSNIQQVLVPTVDAARYNYVLDMHIRHGVPALLFGPTGTGKSFYIQNLLTSHLSMEKFVPGVITLSSLSTPKYIQDMIISKLLRYKHQTFGPPSGKRGVLFIDDVHMPLSDQYGTKPAIELLKFLLDYNFVYNLKTKSEMDFHNLVFIASMGSVSSENYSVSLRFLHQFNCFKINSFSDEIITRIFSTLIMAGFRRNGFSTELYPVAVSIISSTLEMYKFSMKYLLPTPTKSHYMFSLSDFARVVYGCILCRRESVDSKRVLVRLWAHEALRVFYDRLVEEDDRQVFYDKMMECVSGIFKEDIGEMFEGLYNAEQQMNKEAFAELIFSVILDQSPDDRKYEEVPSVDHFYDAAMQVIEDYNATHQNKMSIVLFKYAVEHLSRICRILSIPGGNALLVGVGGSGRQSLTRLAGAVCRQRVFQPKITKNYSLNEWRACLRELLEEAGVCNRPCVFIFSEGQFKEDWFLQDIHYLLSTGEVPGIFTIDQHLEIIQKVRLAAQGGNRNVDMSPLAVERFFINRCKQNLHLCMCFSPAGSFFKHYLRIFPSLIKCSTIDWFEINQISMKEEIFIEINIITNRSRLLKNSIEVFSIDFVFDQEKYHKISEVSCFNYYNGWPEEAMNNVAIRYLAPVNLNDDVKAAAVQACKFFHVVARKISDDYLKATGRKTYVTTAAYLELIQTYVQFTTQKQEEIMAAKMRYVGGLDKLDFAAEQVTVMQKDLNSLQPQLKAAAEQTEGMMKVIERETKQVEETSAQVREDEKIVNQQAKSANQLKEECETDLALAIPILEEAISALNTLKPTDITLVKSMKNPPDAIKLVMAAVCVMKDIKPEKIPDPNKPGSKMIDYWGPSKRLLGDMSFLQSLKEYDKDNIPPAIMATIRKQYLPHKDFKPQIVAKASSAAEGLCKWIIAMDMYDAVAKEVAPKKAKFDLAQKKFEATMAILIEKRNQVVELEEKLEILKEQLEQVQVKKRALEEEVNLCAGKLKKAENLISSLGGERARWTQKAKDLQHRYDCIPGDILLSCGIISYLSPYTADFRQPQIELWKRYLTSLKIPCSENYDIVTVLGSEVKIQQWNICRLPHDSFSIENAIIQDCSKRWALMLDPQRQANKWIKVMEKPNSLEVIKADEAHYIKKIKVCMETGRPVLIENVLEELDPLLDPILLKQTFTQESRRNSQKYIALGDEIIEYHPAFKLYLTSSLRNPHLAPEVYNIVTVLNFALSVSGLEDKLSSIVIAKERPDLADKNTELTLEHAENRKALLAVEDSILRALSECTGNILEDEGAAATLDESKLVAAKIIKKQEAAKADRKVVQSFHMSYQSVAAHCAVLYYCISDLPNIDPMYQFSLDWFINKFIQSIESAKKSTVTVKRVHNLKQTFTLTLYVNVCRSLFDRHKLLFSFILCSSIMMKYERLDVREMKFLVRSKFQTDLENPISWLPASSWSQLCCIDTLSAFQGFKQSFVENLTVWHECFNSEEQFPQLPAPWSASLTSFQQLIVLKMLQPEKLIPCIVKLIESELSSKFTSSPPFDINASFADSNCLTPIVFILSPGTDPMKSLIQFSHRMNFTNKFQSLSLGHGQESVVMRLIKEAQTEGNWLCLQNCHLASSWLTELENVCKNFDLSNTAPTFRLWLTSSSCDQFPTHILHTGVKMVVEAPIRLQQNLLSNYLSDPIKDPDFFESCPGKDGPFTKLLYSVSFFHAVIQERETFGSIGWNVPYGFNESDFHISITQLQMLINDYSAVPYGTINYIIGECNYGGRITDELDRKLLITILSNYCNADIVNDPNYLFNPGNDKTQIPICSDYHEFVSSITELPFIAPPEIFGLHINAGMRRDLESTRTFLKTLSLVQESGWIDDSSDFYLNALHIADEILERLPERYDFQEGERDQSESRSFSLTCFLSHELNLFNCLRLKIQSSLSNLQNGVKGIILMNSQLDEIARALNNNQCPAVWFKSSYPSTKSLSNYVTDFTKRFEYLKEWYAGSHPTSVWLSSFFHVNAFLHTCLHEHARSNNISADILSFDHEILSLESMSEAPVSGVYGFGLYLEGARWDRNMKCLQEQYVKVLFDVMPVIWFKPVLQANLNTEDRFLTPLYQTPERKGRILVLGSSSNFITNILLSSEVPHKHWIMRGVALLCQLSD</sequence>
<dbReference type="GO" id="GO:0008569">
    <property type="term" value="F:minus-end-directed microtubule motor activity"/>
    <property type="evidence" value="ECO:0007669"/>
    <property type="project" value="InterPro"/>
</dbReference>
<dbReference type="Gene3D" id="1.10.8.710">
    <property type="match status" value="1"/>
</dbReference>
<accession>A0A9P0A2C6</accession>
<evidence type="ECO:0000259" key="19">
    <source>
        <dbReference type="Pfam" id="PF12780"/>
    </source>
</evidence>
<dbReference type="InterPro" id="IPR043160">
    <property type="entry name" value="Dynein_C_barrel"/>
</dbReference>
<dbReference type="GO" id="GO:0051959">
    <property type="term" value="F:dynein light intermediate chain binding"/>
    <property type="evidence" value="ECO:0007669"/>
    <property type="project" value="InterPro"/>
</dbReference>
<dbReference type="Gene3D" id="1.20.920.30">
    <property type="match status" value="1"/>
</dbReference>
<dbReference type="Gene3D" id="3.40.50.300">
    <property type="entry name" value="P-loop containing nucleotide triphosphate hydrolases"/>
    <property type="match status" value="5"/>
</dbReference>
<dbReference type="FunFam" id="3.10.490.20:FF:000009">
    <property type="entry name" value="Dynein heavy chain 4"/>
    <property type="match status" value="1"/>
</dbReference>
<dbReference type="Proteomes" id="UP001152759">
    <property type="component" value="Chromosome 10"/>
</dbReference>
<evidence type="ECO:0000256" key="5">
    <source>
        <dbReference type="ARBA" id="ARBA00022737"/>
    </source>
</evidence>
<evidence type="ECO:0000256" key="7">
    <source>
        <dbReference type="ARBA" id="ARBA00022840"/>
    </source>
</evidence>
<feature type="domain" description="Dynein heavy chain coiled coil stalk" evidence="18">
    <location>
        <begin position="2316"/>
        <end position="2664"/>
    </location>
</feature>
<keyword evidence="6" id="KW-0547">Nucleotide-binding</keyword>
<dbReference type="Gene3D" id="1.20.58.1120">
    <property type="match status" value="1"/>
</dbReference>
<dbReference type="Pfam" id="PF18199">
    <property type="entry name" value="Dynein_C"/>
    <property type="match status" value="1"/>
</dbReference>
<evidence type="ECO:0000256" key="1">
    <source>
        <dbReference type="ARBA" id="ARBA00004430"/>
    </source>
</evidence>
<reference evidence="25" key="1">
    <citation type="submission" date="2021-12" db="EMBL/GenBank/DDBJ databases">
        <authorList>
            <person name="King R."/>
        </authorList>
    </citation>
    <scope>NUCLEOTIDE SEQUENCE</scope>
</reference>
<dbReference type="Pfam" id="PF17852">
    <property type="entry name" value="Dynein_AAA_lid"/>
    <property type="match status" value="1"/>
</dbReference>
<evidence type="ECO:0000256" key="4">
    <source>
        <dbReference type="ARBA" id="ARBA00022701"/>
    </source>
</evidence>
<dbReference type="Pfam" id="PF12774">
    <property type="entry name" value="AAA_6"/>
    <property type="match status" value="1"/>
</dbReference>
<dbReference type="Pfam" id="PF12777">
    <property type="entry name" value="MT"/>
    <property type="match status" value="1"/>
</dbReference>
<keyword evidence="11" id="KW-0505">Motor protein</keyword>
<dbReference type="GO" id="GO:0007018">
    <property type="term" value="P:microtubule-based movement"/>
    <property type="evidence" value="ECO:0007669"/>
    <property type="project" value="InterPro"/>
</dbReference>
<dbReference type="SUPFAM" id="SSF52540">
    <property type="entry name" value="P-loop containing nucleoside triphosphate hydrolases"/>
    <property type="match status" value="4"/>
</dbReference>
<dbReference type="EMBL" id="OU963871">
    <property type="protein sequence ID" value="CAH0382941.1"/>
    <property type="molecule type" value="Genomic_DNA"/>
</dbReference>
<keyword evidence="10" id="KW-0969">Cilium</keyword>
<dbReference type="InterPro" id="IPR042219">
    <property type="entry name" value="AAA_lid_11_sf"/>
</dbReference>
<dbReference type="GO" id="GO:0005874">
    <property type="term" value="C:microtubule"/>
    <property type="evidence" value="ECO:0007669"/>
    <property type="project" value="UniProtKB-KW"/>
</dbReference>
<evidence type="ECO:0000259" key="20">
    <source>
        <dbReference type="Pfam" id="PF12781"/>
    </source>
</evidence>
<evidence type="ECO:0000256" key="12">
    <source>
        <dbReference type="ARBA" id="ARBA00023212"/>
    </source>
</evidence>
<feature type="domain" description="Dynein heavy chain C-terminal" evidence="24">
    <location>
        <begin position="3453"/>
        <end position="3749"/>
    </location>
</feature>
<evidence type="ECO:0000256" key="3">
    <source>
        <dbReference type="ARBA" id="ARBA00022490"/>
    </source>
</evidence>
<evidence type="ECO:0000256" key="10">
    <source>
        <dbReference type="ARBA" id="ARBA00023069"/>
    </source>
</evidence>
<dbReference type="GO" id="GO:0005930">
    <property type="term" value="C:axoneme"/>
    <property type="evidence" value="ECO:0007669"/>
    <property type="project" value="UniProtKB-SubCell"/>
</dbReference>
<dbReference type="Pfam" id="PF17857">
    <property type="entry name" value="AAA_lid_1"/>
    <property type="match status" value="1"/>
</dbReference>
<dbReference type="FunFam" id="1.10.8.720:FF:000001">
    <property type="entry name" value="dynein heavy chain 7, axonemal"/>
    <property type="match status" value="1"/>
</dbReference>
<dbReference type="FunFam" id="1.20.920.20:FF:000006">
    <property type="entry name" value="Dynein, axonemal, heavy chain 6"/>
    <property type="match status" value="1"/>
</dbReference>
<feature type="domain" description="Dynein heavy chain region D6 P-loop" evidence="15">
    <location>
        <begin position="3154"/>
        <end position="3267"/>
    </location>
</feature>
<evidence type="ECO:0000259" key="16">
    <source>
        <dbReference type="Pfam" id="PF08393"/>
    </source>
</evidence>
<evidence type="ECO:0000259" key="17">
    <source>
        <dbReference type="Pfam" id="PF12774"/>
    </source>
</evidence>
<dbReference type="Gene3D" id="1.10.472.130">
    <property type="match status" value="1"/>
</dbReference>
<dbReference type="InterPro" id="IPR041466">
    <property type="entry name" value="Dynein_AAA5_ext"/>
</dbReference>
<keyword evidence="12" id="KW-0206">Cytoskeleton</keyword>
<evidence type="ECO:0000259" key="22">
    <source>
        <dbReference type="Pfam" id="PF17857"/>
    </source>
</evidence>
<organism evidence="25 26">
    <name type="scientific">Bemisia tabaci</name>
    <name type="common">Sweetpotato whitefly</name>
    <name type="synonym">Aleurodes tabaci</name>
    <dbReference type="NCBI Taxonomy" id="7038"/>
    <lineage>
        <taxon>Eukaryota</taxon>
        <taxon>Metazoa</taxon>
        <taxon>Ecdysozoa</taxon>
        <taxon>Arthropoda</taxon>
        <taxon>Hexapoda</taxon>
        <taxon>Insecta</taxon>
        <taxon>Pterygota</taxon>
        <taxon>Neoptera</taxon>
        <taxon>Paraneoptera</taxon>
        <taxon>Hemiptera</taxon>
        <taxon>Sternorrhyncha</taxon>
        <taxon>Aleyrodoidea</taxon>
        <taxon>Aleyrodidae</taxon>
        <taxon>Aleyrodinae</taxon>
        <taxon>Bemisia</taxon>
    </lineage>
</organism>
<dbReference type="InterPro" id="IPR043157">
    <property type="entry name" value="Dynein_AAA1S"/>
</dbReference>
<keyword evidence="7" id="KW-0067">ATP-binding</keyword>
<dbReference type="InterPro" id="IPR042222">
    <property type="entry name" value="Dynein_2_N"/>
</dbReference>
<dbReference type="Pfam" id="PF12780">
    <property type="entry name" value="AAA_8"/>
    <property type="match status" value="2"/>
</dbReference>
<dbReference type="InterPro" id="IPR024743">
    <property type="entry name" value="Dynein_HC_stalk"/>
</dbReference>
<dbReference type="FunFam" id="1.10.287.2620:FF:000002">
    <property type="entry name" value="Dynein heavy chain 2, axonemal"/>
    <property type="match status" value="1"/>
</dbReference>
<feature type="domain" description="Dynein heavy chain AAA lid" evidence="23">
    <location>
        <begin position="3303"/>
        <end position="3443"/>
    </location>
</feature>
<evidence type="ECO:0000256" key="11">
    <source>
        <dbReference type="ARBA" id="ARBA00023175"/>
    </source>
</evidence>
<evidence type="ECO:0000259" key="23">
    <source>
        <dbReference type="Pfam" id="PF18198"/>
    </source>
</evidence>
<evidence type="ECO:0000256" key="13">
    <source>
        <dbReference type="ARBA" id="ARBA00023273"/>
    </source>
</evidence>
<proteinExistence type="inferred from homology"/>
<feature type="domain" description="Dynein heavy chain linker" evidence="16">
    <location>
        <begin position="422"/>
        <end position="852"/>
    </location>
</feature>
<dbReference type="FunFam" id="3.40.50.300:FF:000049">
    <property type="entry name" value="Dynein, axonemal, heavy chain 5"/>
    <property type="match status" value="1"/>
</dbReference>
<evidence type="ECO:0000259" key="18">
    <source>
        <dbReference type="Pfam" id="PF12777"/>
    </source>
</evidence>
<dbReference type="InterPro" id="IPR004273">
    <property type="entry name" value="Dynein_heavy_D6_P-loop"/>
</dbReference>
<dbReference type="Gene3D" id="1.10.287.2620">
    <property type="match status" value="1"/>
</dbReference>
<dbReference type="Gene3D" id="1.20.920.20">
    <property type="match status" value="1"/>
</dbReference>
<keyword evidence="9 14" id="KW-0175">Coiled coil</keyword>
<evidence type="ECO:0000256" key="9">
    <source>
        <dbReference type="ARBA" id="ARBA00023054"/>
    </source>
</evidence>
<dbReference type="GO" id="GO:0005524">
    <property type="term" value="F:ATP binding"/>
    <property type="evidence" value="ECO:0007669"/>
    <property type="project" value="UniProtKB-KW"/>
</dbReference>
<keyword evidence="3" id="KW-0963">Cytoplasm</keyword>
<dbReference type="Pfam" id="PF12781">
    <property type="entry name" value="AAA_9"/>
    <property type="match status" value="1"/>
</dbReference>
<dbReference type="Pfam" id="PF12775">
    <property type="entry name" value="AAA_7"/>
    <property type="match status" value="1"/>
</dbReference>
<feature type="domain" description="Dynein heavy chain AAA 5 extension" evidence="21">
    <location>
        <begin position="1472"/>
        <end position="1607"/>
    </location>
</feature>
<dbReference type="InterPro" id="IPR042228">
    <property type="entry name" value="Dynein_linker_3"/>
</dbReference>
<dbReference type="Gene3D" id="6.10.140.1060">
    <property type="match status" value="1"/>
</dbReference>
<keyword evidence="8" id="KW-0243">Dynein</keyword>